<evidence type="ECO:0000259" key="6">
    <source>
        <dbReference type="Pfam" id="PF00884"/>
    </source>
</evidence>
<keyword evidence="2" id="KW-0479">Metal-binding</keyword>
<dbReference type="Gene3D" id="3.30.1120.10">
    <property type="match status" value="1"/>
</dbReference>
<feature type="signal peptide" evidence="5">
    <location>
        <begin position="1"/>
        <end position="29"/>
    </location>
</feature>
<keyword evidence="3" id="KW-0378">Hydrolase</keyword>
<evidence type="ECO:0000256" key="5">
    <source>
        <dbReference type="SAM" id="SignalP"/>
    </source>
</evidence>
<dbReference type="InterPro" id="IPR024607">
    <property type="entry name" value="Sulfatase_CS"/>
</dbReference>
<dbReference type="InterPro" id="IPR017850">
    <property type="entry name" value="Alkaline_phosphatase_core_sf"/>
</dbReference>
<evidence type="ECO:0000313" key="7">
    <source>
        <dbReference type="EMBL" id="MER2490796.1"/>
    </source>
</evidence>
<dbReference type="PANTHER" id="PTHR42693">
    <property type="entry name" value="ARYLSULFATASE FAMILY MEMBER"/>
    <property type="match status" value="1"/>
</dbReference>
<evidence type="ECO:0000256" key="2">
    <source>
        <dbReference type="ARBA" id="ARBA00022723"/>
    </source>
</evidence>
<dbReference type="SUPFAM" id="SSF53649">
    <property type="entry name" value="Alkaline phosphatase-like"/>
    <property type="match status" value="1"/>
</dbReference>
<evidence type="ECO:0000256" key="3">
    <source>
        <dbReference type="ARBA" id="ARBA00022801"/>
    </source>
</evidence>
<evidence type="ECO:0000256" key="4">
    <source>
        <dbReference type="ARBA" id="ARBA00022837"/>
    </source>
</evidence>
<gene>
    <name evidence="7" type="ORF">ABS311_02725</name>
</gene>
<keyword evidence="4" id="KW-0106">Calcium</keyword>
<dbReference type="InterPro" id="IPR050738">
    <property type="entry name" value="Sulfatase"/>
</dbReference>
<dbReference type="EMBL" id="JBELOE010000067">
    <property type="protein sequence ID" value="MER2490796.1"/>
    <property type="molecule type" value="Genomic_DNA"/>
</dbReference>
<dbReference type="PROSITE" id="PS00149">
    <property type="entry name" value="SULFATASE_2"/>
    <property type="match status" value="1"/>
</dbReference>
<dbReference type="PROSITE" id="PS51257">
    <property type="entry name" value="PROKAR_LIPOPROTEIN"/>
    <property type="match status" value="1"/>
</dbReference>
<feature type="chain" id="PRO_5045885848" evidence="5">
    <location>
        <begin position="30"/>
        <end position="498"/>
    </location>
</feature>
<organism evidence="7 8">
    <name type="scientific">Catenovulum sediminis</name>
    <dbReference type="NCBI Taxonomy" id="1740262"/>
    <lineage>
        <taxon>Bacteria</taxon>
        <taxon>Pseudomonadati</taxon>
        <taxon>Pseudomonadota</taxon>
        <taxon>Gammaproteobacteria</taxon>
        <taxon>Alteromonadales</taxon>
        <taxon>Alteromonadaceae</taxon>
        <taxon>Catenovulum</taxon>
    </lineage>
</organism>
<protein>
    <submittedName>
        <fullName evidence="7">Sulfatase-like hydrolase/transferase</fullName>
    </submittedName>
</protein>
<keyword evidence="8" id="KW-1185">Reference proteome</keyword>
<reference evidence="7 8" key="1">
    <citation type="submission" date="2024-06" db="EMBL/GenBank/DDBJ databases">
        <authorList>
            <person name="Chen R.Y."/>
        </authorList>
    </citation>
    <scope>NUCLEOTIDE SEQUENCE [LARGE SCALE GENOMIC DNA]</scope>
    <source>
        <strain evidence="7 8">D2</strain>
    </source>
</reference>
<dbReference type="RefSeq" id="WP_350400610.1">
    <property type="nucleotide sequence ID" value="NZ_JBELOE010000067.1"/>
</dbReference>
<comment type="caution">
    <text evidence="7">The sequence shown here is derived from an EMBL/GenBank/DDBJ whole genome shotgun (WGS) entry which is preliminary data.</text>
</comment>
<evidence type="ECO:0000313" key="8">
    <source>
        <dbReference type="Proteomes" id="UP001467690"/>
    </source>
</evidence>
<comment type="similarity">
    <text evidence="1">Belongs to the sulfatase family.</text>
</comment>
<name>A0ABV1RDD9_9ALTE</name>
<accession>A0ABV1RDD9</accession>
<dbReference type="InterPro" id="IPR000917">
    <property type="entry name" value="Sulfatase_N"/>
</dbReference>
<dbReference type="PANTHER" id="PTHR42693:SF53">
    <property type="entry name" value="ENDO-4-O-SULFATASE"/>
    <property type="match status" value="1"/>
</dbReference>
<keyword evidence="5" id="KW-0732">Signal</keyword>
<dbReference type="Gene3D" id="3.40.720.10">
    <property type="entry name" value="Alkaline Phosphatase, subunit A"/>
    <property type="match status" value="1"/>
</dbReference>
<sequence length="498" mass="56056">MNNFFKIKNRMLKAMAASVLLGACGSVFSADDRPNIIVILADDLGYADVGFNNSPDIKTPNLDVLAEKGVKMTSAYAAHAFCGPSRAGLMAGRYPHKFGSQYNLPTSNLSGGLGIPAEETYFSTELQNAGYFTGLIGKWHLGEKAEFHPNNRGFDEFYGFLNGGHHYFPQDFEKRYNEQKARGMNHTIFHYLRPLEHNGKEVKVTQYLTDELSTQATQFIEKADKDNDPFFLFLSYNAPHTPLEATEEDMAQFPHIKDKKRKIYAGMVYALDRGVGQVVETLKKTGQYENTLIVFFSDNGGKPPAGGNNAPLRGRKGDTLEGGFRVPMFFHWPEKIKGGQTYPHIVSALDLYPSFLSLAKVESKKAKKLDGVNVMPAILANKNARPGQSIFAMRHRYGYSDVAIRKDNYKALLFGKNAKWALYDVHNDPAESKDLSKKHPVLLRELVEEGEIWSWQHAEPKWFHIPKEGFDWRELSMPRFHETFSIDGVEQDGGSVTH</sequence>
<dbReference type="Pfam" id="PF00884">
    <property type="entry name" value="Sulfatase"/>
    <property type="match status" value="1"/>
</dbReference>
<feature type="domain" description="Sulfatase N-terminal" evidence="6">
    <location>
        <begin position="34"/>
        <end position="360"/>
    </location>
</feature>
<proteinExistence type="inferred from homology"/>
<dbReference type="Proteomes" id="UP001467690">
    <property type="component" value="Unassembled WGS sequence"/>
</dbReference>
<evidence type="ECO:0000256" key="1">
    <source>
        <dbReference type="ARBA" id="ARBA00008779"/>
    </source>
</evidence>